<evidence type="ECO:0000256" key="1">
    <source>
        <dbReference type="SAM" id="MobiDB-lite"/>
    </source>
</evidence>
<evidence type="ECO:0000313" key="2">
    <source>
        <dbReference type="EMBL" id="KAK2094072.1"/>
    </source>
</evidence>
<evidence type="ECO:0000313" key="3">
    <source>
        <dbReference type="Proteomes" id="UP001266305"/>
    </source>
</evidence>
<comment type="caution">
    <text evidence="2">The sequence shown here is derived from an EMBL/GenBank/DDBJ whole genome shotgun (WGS) entry which is preliminary data.</text>
</comment>
<reference evidence="2 3" key="1">
    <citation type="submission" date="2023-05" db="EMBL/GenBank/DDBJ databases">
        <title>B98-5 Cell Line De Novo Hybrid Assembly: An Optical Mapping Approach.</title>
        <authorList>
            <person name="Kananen K."/>
            <person name="Auerbach J.A."/>
            <person name="Kautto E."/>
            <person name="Blachly J.S."/>
        </authorList>
    </citation>
    <scope>NUCLEOTIDE SEQUENCE [LARGE SCALE GENOMIC DNA]</scope>
    <source>
        <strain evidence="2">B95-8</strain>
        <tissue evidence="2">Cell line</tissue>
    </source>
</reference>
<protein>
    <submittedName>
        <fullName evidence="2">Uncharacterized protein</fullName>
    </submittedName>
</protein>
<name>A0ABQ9UCR7_SAGOE</name>
<feature type="non-terminal residue" evidence="2">
    <location>
        <position position="1"/>
    </location>
</feature>
<feature type="region of interest" description="Disordered" evidence="1">
    <location>
        <begin position="40"/>
        <end position="60"/>
    </location>
</feature>
<dbReference type="Proteomes" id="UP001266305">
    <property type="component" value="Unassembled WGS sequence"/>
</dbReference>
<organism evidence="2 3">
    <name type="scientific">Saguinus oedipus</name>
    <name type="common">Cotton-top tamarin</name>
    <name type="synonym">Oedipomidas oedipus</name>
    <dbReference type="NCBI Taxonomy" id="9490"/>
    <lineage>
        <taxon>Eukaryota</taxon>
        <taxon>Metazoa</taxon>
        <taxon>Chordata</taxon>
        <taxon>Craniata</taxon>
        <taxon>Vertebrata</taxon>
        <taxon>Euteleostomi</taxon>
        <taxon>Mammalia</taxon>
        <taxon>Eutheria</taxon>
        <taxon>Euarchontoglires</taxon>
        <taxon>Primates</taxon>
        <taxon>Haplorrhini</taxon>
        <taxon>Platyrrhini</taxon>
        <taxon>Cebidae</taxon>
        <taxon>Callitrichinae</taxon>
        <taxon>Saguinus</taxon>
    </lineage>
</organism>
<dbReference type="EMBL" id="JASSZA010000014">
    <property type="protein sequence ID" value="KAK2094072.1"/>
    <property type="molecule type" value="Genomic_DNA"/>
</dbReference>
<keyword evidence="3" id="KW-1185">Reference proteome</keyword>
<sequence>YTLHALAAVTSPEMCVPLTDPGMAGGTAAAEQWTRAALQREEPPHLRPSPVTPTEASDPAFNGTTLKVSAFINQNELSTCHLGPSESDSSSQLQFYASQLSPSIFFES</sequence>
<accession>A0ABQ9UCR7</accession>
<gene>
    <name evidence="2" type="ORF">P7K49_027810</name>
</gene>
<proteinExistence type="predicted"/>